<name>A0A9N9CBU5_9GLOM</name>
<evidence type="ECO:0000313" key="2">
    <source>
        <dbReference type="Proteomes" id="UP000789739"/>
    </source>
</evidence>
<protein>
    <submittedName>
        <fullName evidence="1">6291_t:CDS:1</fullName>
    </submittedName>
</protein>
<gene>
    <name evidence="1" type="ORF">PBRASI_LOCUS7480</name>
</gene>
<organism evidence="1 2">
    <name type="scientific">Paraglomus brasilianum</name>
    <dbReference type="NCBI Taxonomy" id="144538"/>
    <lineage>
        <taxon>Eukaryota</taxon>
        <taxon>Fungi</taxon>
        <taxon>Fungi incertae sedis</taxon>
        <taxon>Mucoromycota</taxon>
        <taxon>Glomeromycotina</taxon>
        <taxon>Glomeromycetes</taxon>
        <taxon>Paraglomerales</taxon>
        <taxon>Paraglomeraceae</taxon>
        <taxon>Paraglomus</taxon>
    </lineage>
</organism>
<keyword evidence="2" id="KW-1185">Reference proteome</keyword>
<dbReference type="EMBL" id="CAJVPI010001155">
    <property type="protein sequence ID" value="CAG8597924.1"/>
    <property type="molecule type" value="Genomic_DNA"/>
</dbReference>
<dbReference type="AlphaFoldDB" id="A0A9N9CBU5"/>
<evidence type="ECO:0000313" key="1">
    <source>
        <dbReference type="EMBL" id="CAG8597924.1"/>
    </source>
</evidence>
<dbReference type="Proteomes" id="UP000789739">
    <property type="component" value="Unassembled WGS sequence"/>
</dbReference>
<reference evidence="1" key="1">
    <citation type="submission" date="2021-06" db="EMBL/GenBank/DDBJ databases">
        <authorList>
            <person name="Kallberg Y."/>
            <person name="Tangrot J."/>
            <person name="Rosling A."/>
        </authorList>
    </citation>
    <scope>NUCLEOTIDE SEQUENCE</scope>
    <source>
        <strain evidence="1">BR232B</strain>
    </source>
</reference>
<proteinExistence type="predicted"/>
<sequence length="185" mass="20742">MTGVNNQTNYGSYTYGIPLDQMYVVDSNYTNSPPLDDVHSMDSNYANSLPLVGGEFSNNYSYPLFQASTQPTNQAAFLWDANNNMYTGGNEQLNATPYEYVESNENQVNNLYYPPPNSLVQASSISALSNNSGMITNATNHGCIVIVMKADANLERLLSIIQLCGRVERLYDCPSFFIYQISWYW</sequence>
<accession>A0A9N9CBU5</accession>
<comment type="caution">
    <text evidence="1">The sequence shown here is derived from an EMBL/GenBank/DDBJ whole genome shotgun (WGS) entry which is preliminary data.</text>
</comment>